<protein>
    <submittedName>
        <fullName evidence="1">Glutaminyl-peptide cyclotransferase</fullName>
    </submittedName>
</protein>
<evidence type="ECO:0000313" key="1">
    <source>
        <dbReference type="EMBL" id="AZQ44082.1"/>
    </source>
</evidence>
<dbReference type="KEGG" id="noj:EJ995_07500"/>
<dbReference type="InterPro" id="IPR015943">
    <property type="entry name" value="WD40/YVTN_repeat-like_dom_sf"/>
</dbReference>
<dbReference type="GO" id="GO:0016603">
    <property type="term" value="F:glutaminyl-peptide cyclotransferase activity"/>
    <property type="evidence" value="ECO:0007669"/>
    <property type="project" value="InterPro"/>
</dbReference>
<accession>A0A3S9MY68</accession>
<dbReference type="PROSITE" id="PS51257">
    <property type="entry name" value="PROKAR_LIPOPROTEIN"/>
    <property type="match status" value="1"/>
</dbReference>
<keyword evidence="1" id="KW-0808">Transferase</keyword>
<dbReference type="InterPro" id="IPR011044">
    <property type="entry name" value="Quino_amine_DH_bsu"/>
</dbReference>
<dbReference type="Proteomes" id="UP000279600">
    <property type="component" value="Chromosome"/>
</dbReference>
<dbReference type="PANTHER" id="PTHR31270">
    <property type="entry name" value="GLUTAMINYL-PEPTIDE CYCLOTRANSFERASE"/>
    <property type="match status" value="1"/>
</dbReference>
<dbReference type="OrthoDB" id="9783700at2"/>
<dbReference type="Gene3D" id="2.130.10.10">
    <property type="entry name" value="YVTN repeat-like/Quinoprotein amine dehydrogenase"/>
    <property type="match status" value="1"/>
</dbReference>
<gene>
    <name evidence="1" type="ORF">EJ995_07500</name>
</gene>
<sequence>MNWRNSVFLLTIALSLSACKTELEKFNKNYKVVVNNPKSSWNDGDTVNLSLLDDANMGMDSVVWRQNGRVLDGVDGVTLSRKLTNQPLGKLTYEATIYQNGRIARAKETIEKYNTKAPKIYKYQVVNEYPHSDAYTQGLEFNDATLYESAGQYNESDIRTTDVETGEILLKKELDKNVFAEGLTILDKTVYQLTWKSGYAYTYDLDLNRTGEFAYNRSKEGWGLCNDGEYLYKSDGSNKIWKIDPETFEELEYIQIVSDKKVFEKINELEWVNGKIYANIYQQNVVMIVNPENGALEAVIDMNGLQDRLDKTVVENWNDQDNVLNGIAYDSSNDRLFVTGKRWNKLFEIAIQN</sequence>
<dbReference type="InterPro" id="IPR007788">
    <property type="entry name" value="QCT"/>
</dbReference>
<evidence type="ECO:0000313" key="2">
    <source>
        <dbReference type="Proteomes" id="UP000279600"/>
    </source>
</evidence>
<keyword evidence="2" id="KW-1185">Reference proteome</keyword>
<organism evidence="1 2">
    <name type="scientific">Nonlabens ponticola</name>
    <dbReference type="NCBI Taxonomy" id="2496866"/>
    <lineage>
        <taxon>Bacteria</taxon>
        <taxon>Pseudomonadati</taxon>
        <taxon>Bacteroidota</taxon>
        <taxon>Flavobacteriia</taxon>
        <taxon>Flavobacteriales</taxon>
        <taxon>Flavobacteriaceae</taxon>
        <taxon>Nonlabens</taxon>
    </lineage>
</organism>
<reference evidence="1 2" key="1">
    <citation type="submission" date="2018-12" db="EMBL/GenBank/DDBJ databases">
        <title>Complete genome of Nonlabens sp. MJ115.</title>
        <authorList>
            <person name="Choi H.S."/>
            <person name="Jung J."/>
        </authorList>
    </citation>
    <scope>NUCLEOTIDE SEQUENCE [LARGE SCALE GENOMIC DNA]</scope>
    <source>
        <strain evidence="1 2">MJ115</strain>
    </source>
</reference>
<name>A0A3S9MY68_9FLAO</name>
<proteinExistence type="predicted"/>
<dbReference type="AlphaFoldDB" id="A0A3S9MY68"/>
<dbReference type="Pfam" id="PF05096">
    <property type="entry name" value="Glu_cyclase_2"/>
    <property type="match status" value="1"/>
</dbReference>
<dbReference type="EMBL" id="CP034549">
    <property type="protein sequence ID" value="AZQ44082.1"/>
    <property type="molecule type" value="Genomic_DNA"/>
</dbReference>
<dbReference type="SUPFAM" id="SSF50969">
    <property type="entry name" value="YVTN repeat-like/Quinoprotein amine dehydrogenase"/>
    <property type="match status" value="1"/>
</dbReference>
<dbReference type="PANTHER" id="PTHR31270:SF1">
    <property type="entry name" value="GLUTAMINYL-PEPTIDE CYCLOTRANSFERASE"/>
    <property type="match status" value="1"/>
</dbReference>
<dbReference type="RefSeq" id="WP_126447166.1">
    <property type="nucleotide sequence ID" value="NZ_CP034549.1"/>
</dbReference>